<evidence type="ECO:0000256" key="1">
    <source>
        <dbReference type="SAM" id="SignalP"/>
    </source>
</evidence>
<dbReference type="SUPFAM" id="SSF117070">
    <property type="entry name" value="LEA14-like"/>
    <property type="match status" value="1"/>
</dbReference>
<accession>Q0VMP5</accession>
<evidence type="ECO:0000259" key="2">
    <source>
        <dbReference type="SMART" id="SM00769"/>
    </source>
</evidence>
<dbReference type="Proteomes" id="UP000008871">
    <property type="component" value="Chromosome"/>
</dbReference>
<proteinExistence type="predicted"/>
<dbReference type="InterPro" id="IPR004864">
    <property type="entry name" value="LEA_2"/>
</dbReference>
<evidence type="ECO:0000313" key="4">
    <source>
        <dbReference type="Proteomes" id="UP000008871"/>
    </source>
</evidence>
<feature type="domain" description="Water stress and hypersensitive response" evidence="2">
    <location>
        <begin position="30"/>
        <end position="150"/>
    </location>
</feature>
<gene>
    <name evidence="3" type="ordered locus">ABO_2105</name>
</gene>
<name>Q0VMP5_ALCBS</name>
<dbReference type="KEGG" id="abo:ABO_2105"/>
<dbReference type="HOGENOM" id="CLU_120005_1_1_6"/>
<feature type="chain" id="PRO_5004178877" description="Water stress and hypersensitive response domain-containing protein" evidence="1">
    <location>
        <begin position="24"/>
        <end position="153"/>
    </location>
</feature>
<dbReference type="Gene3D" id="2.60.40.1820">
    <property type="match status" value="1"/>
</dbReference>
<dbReference type="eggNOG" id="COG5608">
    <property type="taxonomic scope" value="Bacteria"/>
</dbReference>
<dbReference type="SMART" id="SM00769">
    <property type="entry name" value="WHy"/>
    <property type="match status" value="1"/>
</dbReference>
<dbReference type="Pfam" id="PF03168">
    <property type="entry name" value="LEA_2"/>
    <property type="match status" value="1"/>
</dbReference>
<dbReference type="PROSITE" id="PS51257">
    <property type="entry name" value="PROKAR_LIPOPROTEIN"/>
    <property type="match status" value="1"/>
</dbReference>
<sequence length="153" mass="16840">MKKVLSLWVAMGLLILSGCQSLAGLESPEVSVSGINLNSFSLFEQEWGLTLRVQNPNDRELTLNSLDYEIYVNGEKFARGLTNESITLPAMGDTKVTTAITTSLLGSLQQLQKIQQNQDQPLQYWLVGKSRVAGVPIPLSFDKEGEMKLPAMP</sequence>
<reference evidence="3 4" key="1">
    <citation type="journal article" date="2006" name="Nat. Biotechnol.">
        <title>Genome sequence of the ubiquitous hydrocarbon-degrading marine bacterium Alcanivorax borkumensis.</title>
        <authorList>
            <person name="Schneiker S."/>
            <person name="Martins dos Santos V.A.P."/>
            <person name="Bartels D."/>
            <person name="Bekel T."/>
            <person name="Brecht M."/>
            <person name="Buhrmester J."/>
            <person name="Chernikova T.N."/>
            <person name="Denaro R."/>
            <person name="Ferrer M."/>
            <person name="Gertler C."/>
            <person name="Goesmann A."/>
            <person name="Golyshina O.V."/>
            <person name="Kaminski F."/>
            <person name="Khachane A.N."/>
            <person name="Lang S."/>
            <person name="Linke B."/>
            <person name="McHardy A.C."/>
            <person name="Meyer F."/>
            <person name="Nechitaylo T."/>
            <person name="Puehler A."/>
            <person name="Regenhardt D."/>
            <person name="Rupp O."/>
            <person name="Sabirova J.S."/>
            <person name="Selbitschka W."/>
            <person name="Yakimov M.M."/>
            <person name="Timmis K.N."/>
            <person name="Vorhoelter F.-J."/>
            <person name="Weidner S."/>
            <person name="Kaiser O."/>
            <person name="Golyshin P.N."/>
        </authorList>
    </citation>
    <scope>NUCLEOTIDE SEQUENCE [LARGE SCALE GENOMIC DNA]</scope>
    <source>
        <strain evidence="4">ATCC 700651 / DSM 11573 / NCIMB 13689 / SK2</strain>
    </source>
</reference>
<keyword evidence="1" id="KW-0732">Signal</keyword>
<feature type="signal peptide" evidence="1">
    <location>
        <begin position="1"/>
        <end position="23"/>
    </location>
</feature>
<organism evidence="3 4">
    <name type="scientific">Alcanivorax borkumensis (strain ATCC 700651 / DSM 11573 / NCIMB 13689 / SK2)</name>
    <dbReference type="NCBI Taxonomy" id="393595"/>
    <lineage>
        <taxon>Bacteria</taxon>
        <taxon>Pseudomonadati</taxon>
        <taxon>Pseudomonadota</taxon>
        <taxon>Gammaproteobacteria</taxon>
        <taxon>Oceanospirillales</taxon>
        <taxon>Alcanivoracaceae</taxon>
        <taxon>Alcanivorax</taxon>
    </lineage>
</organism>
<keyword evidence="4" id="KW-1185">Reference proteome</keyword>
<dbReference type="AlphaFoldDB" id="Q0VMP5"/>
<dbReference type="RefSeq" id="WP_011589383.1">
    <property type="nucleotide sequence ID" value="NC_008260.1"/>
</dbReference>
<dbReference type="InterPro" id="IPR013990">
    <property type="entry name" value="WHy-dom"/>
</dbReference>
<dbReference type="OrthoDB" id="6196336at2"/>
<protein>
    <recommendedName>
        <fullName evidence="2">Water stress and hypersensitive response domain-containing protein</fullName>
    </recommendedName>
</protein>
<dbReference type="EMBL" id="AM286690">
    <property type="protein sequence ID" value="CAL17553.1"/>
    <property type="molecule type" value="Genomic_DNA"/>
</dbReference>
<evidence type="ECO:0000313" key="3">
    <source>
        <dbReference type="EMBL" id="CAL17553.1"/>
    </source>
</evidence>
<dbReference type="GO" id="GO:0009269">
    <property type="term" value="P:response to desiccation"/>
    <property type="evidence" value="ECO:0007669"/>
    <property type="project" value="InterPro"/>
</dbReference>